<organism evidence="2 3">
    <name type="scientific">Clostridium moutaii</name>
    <dbReference type="NCBI Taxonomy" id="3240932"/>
    <lineage>
        <taxon>Bacteria</taxon>
        <taxon>Bacillati</taxon>
        <taxon>Bacillota</taxon>
        <taxon>Clostridia</taxon>
        <taxon>Eubacteriales</taxon>
        <taxon>Clostridiaceae</taxon>
        <taxon>Clostridium</taxon>
    </lineage>
</organism>
<evidence type="ECO:0000313" key="2">
    <source>
        <dbReference type="EMBL" id="MEY7998791.1"/>
    </source>
</evidence>
<dbReference type="PANTHER" id="PTHR21015:SF22">
    <property type="entry name" value="GLYCOSYLTRANSFERASE"/>
    <property type="match status" value="1"/>
</dbReference>
<evidence type="ECO:0000259" key="1">
    <source>
        <dbReference type="Pfam" id="PF04101"/>
    </source>
</evidence>
<name>A0ABV4BJ26_9CLOT</name>
<evidence type="ECO:0000313" key="3">
    <source>
        <dbReference type="Proteomes" id="UP001564657"/>
    </source>
</evidence>
<accession>A0ABV4BJ26</accession>
<dbReference type="RefSeq" id="WP_369702675.1">
    <property type="nucleotide sequence ID" value="NZ_JBGEWD010000001.1"/>
</dbReference>
<feature type="domain" description="Glycosyl transferase family 28 C-terminal" evidence="1">
    <location>
        <begin position="184"/>
        <end position="252"/>
    </location>
</feature>
<dbReference type="Pfam" id="PF04101">
    <property type="entry name" value="Glyco_tran_28_C"/>
    <property type="match status" value="1"/>
</dbReference>
<comment type="caution">
    <text evidence="2">The sequence shown here is derived from an EMBL/GenBank/DDBJ whole genome shotgun (WGS) entry which is preliminary data.</text>
</comment>
<keyword evidence="3" id="KW-1185">Reference proteome</keyword>
<dbReference type="NCBIfam" id="TIGR03590">
    <property type="entry name" value="PseG"/>
    <property type="match status" value="1"/>
</dbReference>
<dbReference type="EMBL" id="JBGEWD010000001">
    <property type="protein sequence ID" value="MEY7998791.1"/>
    <property type="molecule type" value="Genomic_DNA"/>
</dbReference>
<sequence>MKIAIRAEGGTKIGMGHIMRTLVLAKELSLKNEVSYICKDSIENKSGIIQIEKNGFKVYAFKDTVLAVLPNLNADVLITDSYDVNEKYFIATKKFVKHTAYIDDVNSFDYPVDLVVNQNINADDFIYKQKYKLLGLKYLMLRNEFRNIPRKHINRQVKDIMITMGGSDPVEFTKAITNWITDLKFNFHVIIGPSFKNIKYFENISFYNVTFYFHANMADVMQKCDLAVSASGSSIYEFLAGGVPCLSVVIANNQFSISKKLSDMNMVESLGWYSSLNESEFKNRLIALCNDCTLRQQRSIKGQKIIDGCGAKRIADFLNSKFRN</sequence>
<keyword evidence="2" id="KW-0378">Hydrolase</keyword>
<dbReference type="Gene3D" id="3.40.50.2000">
    <property type="entry name" value="Glycogen Phosphorylase B"/>
    <property type="match status" value="1"/>
</dbReference>
<dbReference type="Gene3D" id="3.40.50.11190">
    <property type="match status" value="1"/>
</dbReference>
<dbReference type="EC" id="3.6.1.57" evidence="2"/>
<dbReference type="GO" id="GO:0016787">
    <property type="term" value="F:hydrolase activity"/>
    <property type="evidence" value="ECO:0007669"/>
    <property type="project" value="UniProtKB-KW"/>
</dbReference>
<dbReference type="InterPro" id="IPR020023">
    <property type="entry name" value="PseG"/>
</dbReference>
<dbReference type="SUPFAM" id="SSF53756">
    <property type="entry name" value="UDP-Glycosyltransferase/glycogen phosphorylase"/>
    <property type="match status" value="1"/>
</dbReference>
<reference evidence="2 3" key="1">
    <citation type="submission" date="2024-08" db="EMBL/GenBank/DDBJ databases">
        <title>Clostridium lapicellarii sp. nov., and Clostridium renhuaiense sp. nov., two species isolated from the mud in a fermentation cellar used for producing sauce-flavour Chinese liquors.</title>
        <authorList>
            <person name="Yang F."/>
            <person name="Wang H."/>
            <person name="Chen L.Q."/>
            <person name="Zhou N."/>
            <person name="Lu J.J."/>
            <person name="Pu X.X."/>
            <person name="Wan B."/>
            <person name="Wang L."/>
            <person name="Liu S.J."/>
        </authorList>
    </citation>
    <scope>NUCLEOTIDE SEQUENCE [LARGE SCALE GENOMIC DNA]</scope>
    <source>
        <strain evidence="2 3">MT-5</strain>
    </source>
</reference>
<dbReference type="Proteomes" id="UP001564657">
    <property type="component" value="Unassembled WGS sequence"/>
</dbReference>
<protein>
    <submittedName>
        <fullName evidence="2">UDP-2,4-diacetamido-2,4, 6-trideoxy-beta-L-altropyranose hydrolase</fullName>
        <ecNumber evidence="2">3.6.1.57</ecNumber>
    </submittedName>
</protein>
<gene>
    <name evidence="2" type="primary">pseG</name>
    <name evidence="2" type="ORF">AB8U03_01040</name>
</gene>
<dbReference type="InterPro" id="IPR007235">
    <property type="entry name" value="Glyco_trans_28_C"/>
</dbReference>
<proteinExistence type="predicted"/>
<dbReference type="PANTHER" id="PTHR21015">
    <property type="entry name" value="UDP-N-ACETYLGLUCOSAMINE--N-ACETYLMURAMYL-(PENTAPEPTIDE) PYROPHOSPHORYL-UNDECAPRENOL N-ACETYLGLUCOSAMINE TRANSFERASE 1"/>
    <property type="match status" value="1"/>
</dbReference>